<dbReference type="GO" id="GO:0031072">
    <property type="term" value="F:heat shock protein binding"/>
    <property type="evidence" value="ECO:0007669"/>
    <property type="project" value="InterPro"/>
</dbReference>
<evidence type="ECO:0000256" key="8">
    <source>
        <dbReference type="HAMAP-Rule" id="MF_01152"/>
    </source>
</evidence>
<dbReference type="Proteomes" id="UP000593892">
    <property type="component" value="Chromosome"/>
</dbReference>
<evidence type="ECO:0000256" key="9">
    <source>
        <dbReference type="PROSITE-ProRule" id="PRU00546"/>
    </source>
</evidence>
<dbReference type="InterPro" id="IPR008971">
    <property type="entry name" value="HSP40/DnaJ_pept-bd"/>
</dbReference>
<feature type="binding site" evidence="8">
    <location>
        <position position="226"/>
    </location>
    <ligand>
        <name>Zn(2+)</name>
        <dbReference type="ChEBI" id="CHEBI:29105"/>
        <label>1</label>
    </ligand>
</feature>
<keyword evidence="5 8" id="KW-0862">Zinc</keyword>
<dbReference type="InterPro" id="IPR012724">
    <property type="entry name" value="DnaJ"/>
</dbReference>
<keyword evidence="4 8" id="KW-0863">Zinc-finger</keyword>
<feature type="repeat" description="CXXCXGXG motif" evidence="8">
    <location>
        <begin position="213"/>
        <end position="220"/>
    </location>
</feature>
<proteinExistence type="inferred from homology"/>
<comment type="similarity">
    <text evidence="8">Belongs to the DnaJ family.</text>
</comment>
<dbReference type="FunFam" id="2.60.260.20:FF:000005">
    <property type="entry name" value="Chaperone protein dnaJ 1, mitochondrial"/>
    <property type="match status" value="1"/>
</dbReference>
<protein>
    <recommendedName>
        <fullName evidence="8">Chaperone protein DnaJ</fullName>
    </recommendedName>
</protein>
<evidence type="ECO:0000259" key="11">
    <source>
        <dbReference type="PROSITE" id="PS51188"/>
    </source>
</evidence>
<dbReference type="HAMAP" id="MF_01152">
    <property type="entry name" value="DnaJ"/>
    <property type="match status" value="1"/>
</dbReference>
<dbReference type="Gene3D" id="2.60.260.20">
    <property type="entry name" value="Urease metallochaperone UreE, N-terminal domain"/>
    <property type="match status" value="2"/>
</dbReference>
<feature type="repeat" description="CXXCXGXG motif" evidence="8">
    <location>
        <begin position="175"/>
        <end position="182"/>
    </location>
</feature>
<evidence type="ECO:0000256" key="7">
    <source>
        <dbReference type="ARBA" id="ARBA00023186"/>
    </source>
</evidence>
<dbReference type="InterPro" id="IPR018253">
    <property type="entry name" value="DnaJ_domain_CS"/>
</dbReference>
<dbReference type="Gene3D" id="1.10.287.110">
    <property type="entry name" value="DnaJ domain"/>
    <property type="match status" value="1"/>
</dbReference>
<comment type="subcellular location">
    <subcellularLocation>
        <location evidence="8">Cytoplasm</location>
    </subcellularLocation>
</comment>
<dbReference type="GO" id="GO:0005524">
    <property type="term" value="F:ATP binding"/>
    <property type="evidence" value="ECO:0007669"/>
    <property type="project" value="InterPro"/>
</dbReference>
<name>A0A7S7NM30_PALFE</name>
<comment type="function">
    <text evidence="8">Participates actively in the response to hyperosmotic and heat shock by preventing the aggregation of stress-denatured proteins and by disaggregating proteins, also in an autonomous, DnaK-independent fashion. Unfolded proteins bind initially to DnaJ; upon interaction with the DnaJ-bound protein, DnaK hydrolyzes its bound ATP, resulting in the formation of a stable complex. GrpE releases ADP from DnaK; ATP binding to DnaK triggers the release of the substrate protein, thus completing the reaction cycle. Several rounds of ATP-dependent interactions between DnaJ, DnaK and GrpE are required for fully efficient folding. Also involved, together with DnaK and GrpE, in the DNA replication of plasmids through activation of initiation proteins.</text>
</comment>
<accession>A0A7S7NM30</accession>
<dbReference type="CDD" id="cd10747">
    <property type="entry name" value="DnaJ_C"/>
    <property type="match status" value="1"/>
</dbReference>
<dbReference type="PROSITE" id="PS51188">
    <property type="entry name" value="ZF_CR"/>
    <property type="match status" value="1"/>
</dbReference>
<dbReference type="PANTHER" id="PTHR43096">
    <property type="entry name" value="DNAJ HOMOLOG 1, MITOCHONDRIAL-RELATED"/>
    <property type="match status" value="1"/>
</dbReference>
<evidence type="ECO:0000256" key="4">
    <source>
        <dbReference type="ARBA" id="ARBA00022771"/>
    </source>
</evidence>
<dbReference type="GO" id="GO:0006260">
    <property type="term" value="P:DNA replication"/>
    <property type="evidence" value="ECO:0007669"/>
    <property type="project" value="UniProtKB-KW"/>
</dbReference>
<dbReference type="GO" id="GO:0008270">
    <property type="term" value="F:zinc ion binding"/>
    <property type="evidence" value="ECO:0007669"/>
    <property type="project" value="UniProtKB-UniRule"/>
</dbReference>
<feature type="binding site" evidence="8">
    <location>
        <position position="178"/>
    </location>
    <ligand>
        <name>Zn(2+)</name>
        <dbReference type="ChEBI" id="CHEBI:29105"/>
        <label>1</label>
    </ligand>
</feature>
<evidence type="ECO:0000256" key="6">
    <source>
        <dbReference type="ARBA" id="ARBA00023016"/>
    </source>
</evidence>
<comment type="domain">
    <text evidence="8">The J domain is necessary and sufficient to stimulate DnaK ATPase activity. Zinc center 1 plays an important role in the autonomous, DnaK-independent chaperone activity of DnaJ. Zinc center 2 is essential for interaction with DnaK and for DnaJ activity.</text>
</comment>
<evidence type="ECO:0000256" key="2">
    <source>
        <dbReference type="ARBA" id="ARBA00022723"/>
    </source>
</evidence>
<dbReference type="SUPFAM" id="SSF49493">
    <property type="entry name" value="HSP40/DnaJ peptide-binding domain"/>
    <property type="match status" value="2"/>
</dbReference>
<dbReference type="NCBIfam" id="NF008035">
    <property type="entry name" value="PRK10767.1"/>
    <property type="match status" value="1"/>
</dbReference>
<dbReference type="SUPFAM" id="SSF57938">
    <property type="entry name" value="DnaJ/Hsp40 cysteine-rich domain"/>
    <property type="match status" value="1"/>
</dbReference>
<dbReference type="GO" id="GO:0042026">
    <property type="term" value="P:protein refolding"/>
    <property type="evidence" value="ECO:0007669"/>
    <property type="project" value="TreeGrafter"/>
</dbReference>
<dbReference type="Pfam" id="PF00684">
    <property type="entry name" value="DnaJ_CXXCXGXG"/>
    <property type="match status" value="1"/>
</dbReference>
<feature type="zinc finger region" description="CR-type" evidence="9">
    <location>
        <begin position="162"/>
        <end position="238"/>
    </location>
</feature>
<dbReference type="PROSITE" id="PS00636">
    <property type="entry name" value="DNAJ_1"/>
    <property type="match status" value="1"/>
</dbReference>
<feature type="binding site" evidence="8">
    <location>
        <position position="216"/>
    </location>
    <ligand>
        <name>Zn(2+)</name>
        <dbReference type="ChEBI" id="CHEBI:29105"/>
        <label>2</label>
    </ligand>
</feature>
<keyword evidence="2 8" id="KW-0479">Metal-binding</keyword>
<dbReference type="PROSITE" id="PS50076">
    <property type="entry name" value="DNAJ_2"/>
    <property type="match status" value="1"/>
</dbReference>
<feature type="repeat" description="CXXCXGXG motif" evidence="8">
    <location>
        <begin position="191"/>
        <end position="198"/>
    </location>
</feature>
<evidence type="ECO:0000313" key="12">
    <source>
        <dbReference type="EMBL" id="QOY86105.1"/>
    </source>
</evidence>
<dbReference type="PANTHER" id="PTHR43096:SF52">
    <property type="entry name" value="DNAJ HOMOLOG 1, MITOCHONDRIAL-RELATED"/>
    <property type="match status" value="1"/>
</dbReference>
<dbReference type="PRINTS" id="PR00625">
    <property type="entry name" value="JDOMAIN"/>
</dbReference>
<keyword evidence="3 8" id="KW-0677">Repeat</keyword>
<dbReference type="GO" id="GO:0009408">
    <property type="term" value="P:response to heat"/>
    <property type="evidence" value="ECO:0007669"/>
    <property type="project" value="InterPro"/>
</dbReference>
<dbReference type="InterPro" id="IPR036869">
    <property type="entry name" value="J_dom_sf"/>
</dbReference>
<dbReference type="NCBIfam" id="TIGR02349">
    <property type="entry name" value="DnaJ_bact"/>
    <property type="match status" value="1"/>
</dbReference>
<dbReference type="CDD" id="cd10719">
    <property type="entry name" value="DnaJ_zf"/>
    <property type="match status" value="1"/>
</dbReference>
<dbReference type="GO" id="GO:0051082">
    <property type="term" value="F:unfolded protein binding"/>
    <property type="evidence" value="ECO:0007669"/>
    <property type="project" value="UniProtKB-UniRule"/>
</dbReference>
<evidence type="ECO:0000313" key="13">
    <source>
        <dbReference type="Proteomes" id="UP000593892"/>
    </source>
</evidence>
<gene>
    <name evidence="8 12" type="primary">dnaJ</name>
    <name evidence="12" type="ORF">IRI77_25290</name>
</gene>
<sequence length="389" mass="41720">MPSTKDYYQTLGVKRDASADEVRKAYRRLARKYHPDLNPGDKAAEERFKQVQESYDILSDAKKRKMFDQYGFYSENGYPGGGPQPGANAGFGFGGFDFTEAGNAGAGAAGGPGAGGFGGGSFSDLFSQFFGNKRGEQQHAPAEKGSDLEYSLGIDFWQAIKGTQVRLNITRLDQCGACHGSGQGGGASVTCPQCQGTGNVNQMAGAMKFSLTCPQCQGTGRLRNACPVCHGEGRSQKSESVEVRIPPGAATGSRLRVGGKGNSGTMGAAAGDLYITVRVEPHPVFSREGDDVSIVLPVTVWEAGLGAKIEVPTVDGRALLKIPQGTQNGQKFRLREKGVYNSRKNSRGDQIVEISIQAPDIRDEKTRELLKELSRLDPRDPRSELWSKV</sequence>
<dbReference type="Pfam" id="PF00226">
    <property type="entry name" value="DnaJ"/>
    <property type="match status" value="1"/>
</dbReference>
<dbReference type="AlphaFoldDB" id="A0A7S7NM30"/>
<dbReference type="InterPro" id="IPR002939">
    <property type="entry name" value="DnaJ_C"/>
</dbReference>
<feature type="binding site" evidence="8">
    <location>
        <position position="229"/>
    </location>
    <ligand>
        <name>Zn(2+)</name>
        <dbReference type="ChEBI" id="CHEBI:29105"/>
        <label>1</label>
    </ligand>
</feature>
<dbReference type="EMBL" id="CP063849">
    <property type="protein sequence ID" value="QOY86105.1"/>
    <property type="molecule type" value="Genomic_DNA"/>
</dbReference>
<dbReference type="KEGG" id="pfer:IRI77_25290"/>
<feature type="binding site" evidence="8">
    <location>
        <position position="213"/>
    </location>
    <ligand>
        <name>Zn(2+)</name>
        <dbReference type="ChEBI" id="CHEBI:29105"/>
        <label>2</label>
    </ligand>
</feature>
<feature type="binding site" evidence="8">
    <location>
        <position position="191"/>
    </location>
    <ligand>
        <name>Zn(2+)</name>
        <dbReference type="ChEBI" id="CHEBI:29105"/>
        <label>2</label>
    </ligand>
</feature>
<keyword evidence="7 8" id="KW-0143">Chaperone</keyword>
<comment type="subunit">
    <text evidence="8">Homodimer.</text>
</comment>
<feature type="binding site" evidence="8">
    <location>
        <position position="194"/>
    </location>
    <ligand>
        <name>Zn(2+)</name>
        <dbReference type="ChEBI" id="CHEBI:29105"/>
        <label>2</label>
    </ligand>
</feature>
<feature type="domain" description="J" evidence="10">
    <location>
        <begin position="6"/>
        <end position="71"/>
    </location>
</feature>
<feature type="repeat" description="CXXCXGXG motif" evidence="8">
    <location>
        <begin position="226"/>
        <end position="233"/>
    </location>
</feature>
<dbReference type="Pfam" id="PF01556">
    <property type="entry name" value="DnaJ_C"/>
    <property type="match status" value="1"/>
</dbReference>
<feature type="binding site" evidence="8">
    <location>
        <position position="175"/>
    </location>
    <ligand>
        <name>Zn(2+)</name>
        <dbReference type="ChEBI" id="CHEBI:29105"/>
        <label>1</label>
    </ligand>
</feature>
<feature type="domain" description="CR-type" evidence="11">
    <location>
        <begin position="162"/>
        <end position="238"/>
    </location>
</feature>
<organism evidence="12 13">
    <name type="scientific">Paludibaculum fermentans</name>
    <dbReference type="NCBI Taxonomy" id="1473598"/>
    <lineage>
        <taxon>Bacteria</taxon>
        <taxon>Pseudomonadati</taxon>
        <taxon>Acidobacteriota</taxon>
        <taxon>Terriglobia</taxon>
        <taxon>Bryobacterales</taxon>
        <taxon>Bryobacteraceae</taxon>
        <taxon>Paludibaculum</taxon>
    </lineage>
</organism>
<dbReference type="RefSeq" id="WP_194447774.1">
    <property type="nucleotide sequence ID" value="NZ_CP063849.1"/>
</dbReference>
<comment type="cofactor">
    <cofactor evidence="8">
        <name>Zn(2+)</name>
        <dbReference type="ChEBI" id="CHEBI:29105"/>
    </cofactor>
    <text evidence="8">Binds 2 Zn(2+) ions per monomer.</text>
</comment>
<evidence type="ECO:0000259" key="10">
    <source>
        <dbReference type="PROSITE" id="PS50076"/>
    </source>
</evidence>
<dbReference type="GO" id="GO:0005737">
    <property type="term" value="C:cytoplasm"/>
    <property type="evidence" value="ECO:0007669"/>
    <property type="project" value="UniProtKB-SubCell"/>
</dbReference>
<evidence type="ECO:0000256" key="5">
    <source>
        <dbReference type="ARBA" id="ARBA00022833"/>
    </source>
</evidence>
<keyword evidence="6 8" id="KW-0346">Stress response</keyword>
<dbReference type="InterPro" id="IPR036410">
    <property type="entry name" value="HSP_DnaJ_Cys-rich_dom_sf"/>
</dbReference>
<reference evidence="12 13" key="1">
    <citation type="submission" date="2020-10" db="EMBL/GenBank/DDBJ databases">
        <title>Complete genome sequence of Paludibaculum fermentans P105T, a facultatively anaerobic acidobacterium capable of dissimilatory Fe(III) reduction.</title>
        <authorList>
            <person name="Dedysh S.N."/>
            <person name="Beletsky A.V."/>
            <person name="Kulichevskaya I.S."/>
            <person name="Mardanov A.V."/>
            <person name="Ravin N.V."/>
        </authorList>
    </citation>
    <scope>NUCLEOTIDE SEQUENCE [LARGE SCALE GENOMIC DNA]</scope>
    <source>
        <strain evidence="12 13">P105</strain>
    </source>
</reference>
<keyword evidence="1 8" id="KW-0235">DNA replication</keyword>
<keyword evidence="8" id="KW-0963">Cytoplasm</keyword>
<dbReference type="InterPro" id="IPR001623">
    <property type="entry name" value="DnaJ_domain"/>
</dbReference>
<keyword evidence="13" id="KW-1185">Reference proteome</keyword>
<dbReference type="CDD" id="cd06257">
    <property type="entry name" value="DnaJ"/>
    <property type="match status" value="1"/>
</dbReference>
<evidence type="ECO:0000256" key="1">
    <source>
        <dbReference type="ARBA" id="ARBA00022705"/>
    </source>
</evidence>
<dbReference type="InterPro" id="IPR001305">
    <property type="entry name" value="HSP_DnaJ_Cys-rich_dom"/>
</dbReference>
<dbReference type="Gene3D" id="2.10.230.10">
    <property type="entry name" value="Heat shock protein DnaJ, cysteine-rich domain"/>
    <property type="match status" value="1"/>
</dbReference>
<dbReference type="SUPFAM" id="SSF46565">
    <property type="entry name" value="Chaperone J-domain"/>
    <property type="match status" value="1"/>
</dbReference>
<evidence type="ECO:0000256" key="3">
    <source>
        <dbReference type="ARBA" id="ARBA00022737"/>
    </source>
</evidence>
<dbReference type="SMART" id="SM00271">
    <property type="entry name" value="DnaJ"/>
    <property type="match status" value="1"/>
</dbReference>